<accession>A0A6P4YAJ4</accession>
<keyword evidence="1" id="KW-0175">Coiled coil</keyword>
<keyword evidence="2" id="KW-1185">Reference proteome</keyword>
<dbReference type="AlphaFoldDB" id="A0A6P4YAJ4"/>
<evidence type="ECO:0000256" key="1">
    <source>
        <dbReference type="SAM" id="Coils"/>
    </source>
</evidence>
<organism evidence="2 3">
    <name type="scientific">Branchiostoma belcheri</name>
    <name type="common">Amphioxus</name>
    <dbReference type="NCBI Taxonomy" id="7741"/>
    <lineage>
        <taxon>Eukaryota</taxon>
        <taxon>Metazoa</taxon>
        <taxon>Chordata</taxon>
        <taxon>Cephalochordata</taxon>
        <taxon>Leptocardii</taxon>
        <taxon>Amphioxiformes</taxon>
        <taxon>Branchiostomatidae</taxon>
        <taxon>Branchiostoma</taxon>
    </lineage>
</organism>
<dbReference type="KEGG" id="bbel:109471222"/>
<evidence type="ECO:0000313" key="3">
    <source>
        <dbReference type="RefSeq" id="XP_019626065.1"/>
    </source>
</evidence>
<feature type="coiled-coil region" evidence="1">
    <location>
        <begin position="196"/>
        <end position="264"/>
    </location>
</feature>
<dbReference type="PANTHER" id="PTHR31424">
    <property type="entry name" value="PROTEIN CBG23806"/>
    <property type="match status" value="1"/>
</dbReference>
<dbReference type="OrthoDB" id="10032694at2759"/>
<dbReference type="RefSeq" id="XP_019626065.1">
    <property type="nucleotide sequence ID" value="XM_019770506.1"/>
</dbReference>
<dbReference type="PANTHER" id="PTHR31424:SF6">
    <property type="match status" value="1"/>
</dbReference>
<gene>
    <name evidence="3" type="primary">LOC109471222</name>
</gene>
<protein>
    <submittedName>
        <fullName evidence="3">Uncharacterized protein LOC109471222</fullName>
    </submittedName>
</protein>
<dbReference type="GeneID" id="109471222"/>
<reference evidence="3" key="1">
    <citation type="submission" date="2025-08" db="UniProtKB">
        <authorList>
            <consortium name="RefSeq"/>
        </authorList>
    </citation>
    <scope>IDENTIFICATION</scope>
    <source>
        <tissue evidence="3">Gonad</tissue>
    </source>
</reference>
<evidence type="ECO:0000313" key="2">
    <source>
        <dbReference type="Proteomes" id="UP000515135"/>
    </source>
</evidence>
<name>A0A6P4YAJ4_BRABE</name>
<dbReference type="Proteomes" id="UP000515135">
    <property type="component" value="Unplaced"/>
</dbReference>
<proteinExistence type="predicted"/>
<sequence>MKRWLVQYGISVESEKESRRIAGELLSPHGVVSELLPFTAKDGDNCLTVKLLPAASVQCLSGTIEAHVRQLEAAGRLTCMTLEPEDRELILRKRTLERLDMHYRQFQEEGGGNISKAKLYKNVIAPYMFNVPLDQVCVPGLHVSLGIYHRLYTMMEAELQDLDRVIGAYMVRVVDDEDMDEGEVLYHHQLHGLKPYVEAMQEARAVDNMVEDLSEELEELESSLAYAILQARSLDNIMSMKEEIERLMERKRKLESESEDIKTGTKSPVPMALSQASWTPFSRTTMPGGRPTMVGDLLGITWRSC</sequence>